<feature type="compositionally biased region" description="Pro residues" evidence="5">
    <location>
        <begin position="313"/>
        <end position="322"/>
    </location>
</feature>
<comment type="function">
    <text evidence="2">The N-terminal domain binds to adenylyl cyclase, thereby enabling adenylyl cyclase to be activated by upstream regulatory signals, such as Ras. The C-terminal domain is required for normal cellular morphology and growth control.</text>
</comment>
<dbReference type="GO" id="GO:0003779">
    <property type="term" value="F:actin binding"/>
    <property type="evidence" value="ECO:0007669"/>
    <property type="project" value="InterPro"/>
</dbReference>
<dbReference type="SUPFAM" id="SSF101278">
    <property type="entry name" value="N-terminal domain of adenylylcyclase associated protein, CAP"/>
    <property type="match status" value="1"/>
</dbReference>
<dbReference type="InterPro" id="IPR006599">
    <property type="entry name" value="CARP_motif"/>
</dbReference>
<dbReference type="GO" id="GO:0007015">
    <property type="term" value="P:actin filament organization"/>
    <property type="evidence" value="ECO:0007669"/>
    <property type="project" value="TreeGrafter"/>
</dbReference>
<feature type="domain" description="C-CAP/cofactor C-like" evidence="6">
    <location>
        <begin position="419"/>
        <end position="558"/>
    </location>
</feature>
<proteinExistence type="inferred from homology"/>
<dbReference type="AlphaFoldDB" id="A0AAN6L1J4"/>
<dbReference type="InterPro" id="IPR036222">
    <property type="entry name" value="CAP_N_sf"/>
</dbReference>
<dbReference type="SMART" id="SM00673">
    <property type="entry name" value="CARP"/>
    <property type="match status" value="2"/>
</dbReference>
<dbReference type="InterPro" id="IPR001837">
    <property type="entry name" value="Adenylate_cyclase-assoc_CAP"/>
</dbReference>
<feature type="region of interest" description="Disordered" evidence="5">
    <location>
        <begin position="48"/>
        <end position="73"/>
    </location>
</feature>
<dbReference type="Pfam" id="PF01213">
    <property type="entry name" value="CAP_N-CM"/>
    <property type="match status" value="1"/>
</dbReference>
<dbReference type="InterPro" id="IPR036223">
    <property type="entry name" value="CAP_C_sf"/>
</dbReference>
<dbReference type="InterPro" id="IPR017901">
    <property type="entry name" value="C-CAP_CF_C-like"/>
</dbReference>
<name>A0AAN6L1J4_9PEZI</name>
<keyword evidence="8" id="KW-1185">Reference proteome</keyword>
<feature type="compositionally biased region" description="Polar residues" evidence="5">
    <location>
        <begin position="57"/>
        <end position="71"/>
    </location>
</feature>
<evidence type="ECO:0000256" key="4">
    <source>
        <dbReference type="RuleBase" id="RU000647"/>
    </source>
</evidence>
<dbReference type="GO" id="GO:0019933">
    <property type="term" value="P:cAMP-mediated signaling"/>
    <property type="evidence" value="ECO:0007669"/>
    <property type="project" value="TreeGrafter"/>
</dbReference>
<dbReference type="PROSITE" id="PS01088">
    <property type="entry name" value="CAP_1"/>
    <property type="match status" value="1"/>
</dbReference>
<feature type="compositionally biased region" description="Basic and acidic residues" evidence="5">
    <location>
        <begin position="415"/>
        <end position="425"/>
    </location>
</feature>
<protein>
    <recommendedName>
        <fullName evidence="3 4">Adenylyl cyclase-associated protein</fullName>
    </recommendedName>
</protein>
<evidence type="ECO:0000256" key="2">
    <source>
        <dbReference type="ARBA" id="ARBA00054756"/>
    </source>
</evidence>
<dbReference type="Gene3D" id="2.160.20.70">
    <property type="match status" value="1"/>
</dbReference>
<comment type="similarity">
    <text evidence="1 4">Belongs to the CAP family.</text>
</comment>
<evidence type="ECO:0000313" key="8">
    <source>
        <dbReference type="Proteomes" id="UP001175353"/>
    </source>
</evidence>
<dbReference type="PANTHER" id="PTHR10652">
    <property type="entry name" value="ADENYLYL CYCLASE-ASSOCIATED PROTEIN"/>
    <property type="match status" value="1"/>
</dbReference>
<reference evidence="7" key="1">
    <citation type="submission" date="2023-06" db="EMBL/GenBank/DDBJ databases">
        <title>Black Yeasts Isolated from many extreme environments.</title>
        <authorList>
            <person name="Coleine C."/>
            <person name="Stajich J.E."/>
            <person name="Selbmann L."/>
        </authorList>
    </citation>
    <scope>NUCLEOTIDE SEQUENCE</scope>
    <source>
        <strain evidence="7">CCFEE 5200</strain>
    </source>
</reference>
<dbReference type="InterPro" id="IPR053950">
    <property type="entry name" value="CAP_N"/>
</dbReference>
<dbReference type="SUPFAM" id="SSF69340">
    <property type="entry name" value="C-terminal domain of adenylylcyclase associated protein"/>
    <property type="match status" value="1"/>
</dbReference>
<dbReference type="InterPro" id="IPR013912">
    <property type="entry name" value="Adenylate_cyclase-assoc_CAP_C"/>
</dbReference>
<feature type="compositionally biased region" description="Polar residues" evidence="5">
    <location>
        <begin position="394"/>
        <end position="414"/>
    </location>
</feature>
<evidence type="ECO:0000259" key="6">
    <source>
        <dbReference type="PROSITE" id="PS51329"/>
    </source>
</evidence>
<gene>
    <name evidence="7" type="primary">SRV2_1</name>
    <name evidence="7" type="ORF">LTR91_001927</name>
</gene>
<evidence type="ECO:0000256" key="5">
    <source>
        <dbReference type="SAM" id="MobiDB-lite"/>
    </source>
</evidence>
<feature type="compositionally biased region" description="Pro residues" evidence="5">
    <location>
        <begin position="297"/>
        <end position="306"/>
    </location>
</feature>
<evidence type="ECO:0000256" key="1">
    <source>
        <dbReference type="ARBA" id="ARBA00007659"/>
    </source>
</evidence>
<dbReference type="PROSITE" id="PS51329">
    <property type="entry name" value="C_CAP_COFACTOR_C"/>
    <property type="match status" value="1"/>
</dbReference>
<dbReference type="FunFam" id="1.25.40.330:FF:000001">
    <property type="entry name" value="Adenylyl cyclase-associated protein"/>
    <property type="match status" value="1"/>
</dbReference>
<dbReference type="Pfam" id="PF08603">
    <property type="entry name" value="CAP_C"/>
    <property type="match status" value="1"/>
</dbReference>
<feature type="region of interest" description="Disordered" evidence="5">
    <location>
        <begin position="277"/>
        <end position="425"/>
    </location>
</feature>
<evidence type="ECO:0000313" key="7">
    <source>
        <dbReference type="EMBL" id="KAK1011825.1"/>
    </source>
</evidence>
<comment type="caution">
    <text evidence="7">The sequence shown here is derived from an EMBL/GenBank/DDBJ whole genome shotgun (WGS) entry which is preliminary data.</text>
</comment>
<dbReference type="Gene3D" id="1.25.40.330">
    <property type="entry name" value="Adenylate cyclase-associated CAP, N-terminal domain"/>
    <property type="match status" value="1"/>
</dbReference>
<dbReference type="Pfam" id="PF21938">
    <property type="entry name" value="CAP_N"/>
    <property type="match status" value="1"/>
</dbReference>
<dbReference type="InterPro" id="IPR013992">
    <property type="entry name" value="Adenylate_cyclase-assoc_CAP_N"/>
</dbReference>
<accession>A0AAN6L1J4</accession>
<dbReference type="GO" id="GO:0008179">
    <property type="term" value="F:adenylate cyclase binding"/>
    <property type="evidence" value="ECO:0007669"/>
    <property type="project" value="TreeGrafter"/>
</dbReference>
<dbReference type="InterPro" id="IPR016098">
    <property type="entry name" value="CAP/MinC_C"/>
</dbReference>
<dbReference type="Proteomes" id="UP001175353">
    <property type="component" value="Unassembled WGS sequence"/>
</dbReference>
<organism evidence="7 8">
    <name type="scientific">Friedmanniomyces endolithicus</name>
    <dbReference type="NCBI Taxonomy" id="329885"/>
    <lineage>
        <taxon>Eukaryota</taxon>
        <taxon>Fungi</taxon>
        <taxon>Dikarya</taxon>
        <taxon>Ascomycota</taxon>
        <taxon>Pezizomycotina</taxon>
        <taxon>Dothideomycetes</taxon>
        <taxon>Dothideomycetidae</taxon>
        <taxon>Mycosphaerellales</taxon>
        <taxon>Teratosphaeriaceae</taxon>
        <taxon>Friedmanniomyces</taxon>
    </lineage>
</organism>
<dbReference type="GO" id="GO:0005737">
    <property type="term" value="C:cytoplasm"/>
    <property type="evidence" value="ECO:0007669"/>
    <property type="project" value="TreeGrafter"/>
</dbReference>
<dbReference type="PANTHER" id="PTHR10652:SF0">
    <property type="entry name" value="ADENYLYL CYCLASE-ASSOCIATED PROTEIN"/>
    <property type="match status" value="1"/>
</dbReference>
<sequence length="661" mass="70275">MSRPASIANVAVRKNITAPVTIAADNPLTTLIHRLEAATSRLEDIASSAASFEHSDGSTPIPSGRPASSSAPELPALVERASQAHMPKAEPLPPAISDMDELIDTDVKAFVDASKGLDQALEEQAQSVAKAFADQRRFILVSTKAKKPDMQSPETFSVLLKDLQHALGSVGDIKDSNRGSPVKEHLAMVAEGTGALQWLLMEGKPADYVAETIGGAQMYGNRVLTKYKEKDQTQVKYVQSYYALLKALAAYVTKHYPRGLTWNNNGIDAFEANRDIVNDTPATNGTPRGPTPQSNGAPPPPPPPLPNFDNIPGAPPPPPPAGGAPKAAGGDISGVFEQLNRGESVTSGLKKVDKSQMTHKNPALRATGFVPAPDTSRSVKSPAGPDVKPKPPNMRQNSVASTSTITPRAGTPTSGREKPAPKKELDGNKWIIENYDSPAEPLEVEVSLTQSLLISKCKNTTIVLKGKANAISIDNCPRLHILVDTLVSSVDVIKSPNFAVQITGKVPTVLLDQVDGGSIYLGRESLGTEVFTSKCSSVNVVLPPLESEEEGDSREVPLPEQIRTVVRGGGGWLVRLWNMLDECLWGSGVWGECCGLGQLESSGLVGASAYQESECSPDSRIDLLRGKLYAKEVMVLKGGSSSFAVEAGVEQVMAQRKDGPD</sequence>
<dbReference type="InterPro" id="IPR018106">
    <property type="entry name" value="CAP_CS_N"/>
</dbReference>
<evidence type="ECO:0000256" key="3">
    <source>
        <dbReference type="ARBA" id="ARBA00072052"/>
    </source>
</evidence>
<dbReference type="EMBL" id="JAUJLE010000008">
    <property type="protein sequence ID" value="KAK1011825.1"/>
    <property type="molecule type" value="Genomic_DNA"/>
</dbReference>